<name>A0A8J8G5U8_9FLAO</name>
<keyword evidence="1" id="KW-0812">Transmembrane</keyword>
<dbReference type="InterPro" id="IPR050640">
    <property type="entry name" value="Bact_2-comp_sensor_kinase"/>
</dbReference>
<dbReference type="Pfam" id="PF06580">
    <property type="entry name" value="His_kinase"/>
    <property type="match status" value="1"/>
</dbReference>
<dbReference type="Pfam" id="PF07494">
    <property type="entry name" value="Reg_prop"/>
    <property type="match status" value="1"/>
</dbReference>
<dbReference type="InterPro" id="IPR036890">
    <property type="entry name" value="HATPase_C_sf"/>
</dbReference>
<dbReference type="GO" id="GO:0016020">
    <property type="term" value="C:membrane"/>
    <property type="evidence" value="ECO:0007669"/>
    <property type="project" value="InterPro"/>
</dbReference>
<dbReference type="RefSeq" id="WP_173777915.1">
    <property type="nucleotide sequence ID" value="NZ_JABSNO010000002.1"/>
</dbReference>
<dbReference type="InterPro" id="IPR013783">
    <property type="entry name" value="Ig-like_fold"/>
</dbReference>
<dbReference type="InterPro" id="IPR011110">
    <property type="entry name" value="Reg_prop"/>
</dbReference>
<dbReference type="Gene3D" id="3.30.565.10">
    <property type="entry name" value="Histidine kinase-like ATPase, C-terminal domain"/>
    <property type="match status" value="1"/>
</dbReference>
<dbReference type="InterPro" id="IPR010559">
    <property type="entry name" value="Sig_transdc_His_kin_internal"/>
</dbReference>
<feature type="transmembrane region" description="Helical" evidence="1">
    <location>
        <begin position="688"/>
        <end position="710"/>
    </location>
</feature>
<feature type="domain" description="Signal transduction histidine kinase internal region" evidence="2">
    <location>
        <begin position="738"/>
        <end position="817"/>
    </location>
</feature>
<dbReference type="InterPro" id="IPR015943">
    <property type="entry name" value="WD40/YVTN_repeat-like_dom_sf"/>
</dbReference>
<keyword evidence="1" id="KW-1133">Transmembrane helix</keyword>
<protein>
    <recommendedName>
        <fullName evidence="2">Signal transduction histidine kinase internal region domain-containing protein</fullName>
    </recommendedName>
</protein>
<dbReference type="AlphaFoldDB" id="A0A8J8G5U8"/>
<dbReference type="Gene3D" id="2.130.10.10">
    <property type="entry name" value="YVTN repeat-like/Quinoprotein amine dehydrogenase"/>
    <property type="match status" value="1"/>
</dbReference>
<organism evidence="3 4">
    <name type="scientific">Frigoriflavimonas asaccharolytica</name>
    <dbReference type="NCBI Taxonomy" id="2735899"/>
    <lineage>
        <taxon>Bacteria</taxon>
        <taxon>Pseudomonadati</taxon>
        <taxon>Bacteroidota</taxon>
        <taxon>Flavobacteriia</taxon>
        <taxon>Flavobacteriales</taxon>
        <taxon>Weeksellaceae</taxon>
        <taxon>Frigoriflavimonas</taxon>
    </lineage>
</organism>
<proteinExistence type="predicted"/>
<dbReference type="Proteomes" id="UP000610746">
    <property type="component" value="Unassembled WGS sequence"/>
</dbReference>
<dbReference type="InterPro" id="IPR011047">
    <property type="entry name" value="Quinoprotein_ADH-like_sf"/>
</dbReference>
<dbReference type="PANTHER" id="PTHR34220">
    <property type="entry name" value="SENSOR HISTIDINE KINASE YPDA"/>
    <property type="match status" value="1"/>
</dbReference>
<dbReference type="Gene3D" id="2.60.40.10">
    <property type="entry name" value="Immunoglobulins"/>
    <property type="match status" value="1"/>
</dbReference>
<gene>
    <name evidence="3" type="ORF">HNQ03_000346</name>
</gene>
<dbReference type="EMBL" id="JABSNO010000002">
    <property type="protein sequence ID" value="NRS91280.1"/>
    <property type="molecule type" value="Genomic_DNA"/>
</dbReference>
<keyword evidence="1" id="KW-0472">Membrane</keyword>
<dbReference type="PANTHER" id="PTHR34220:SF7">
    <property type="entry name" value="SENSOR HISTIDINE KINASE YPDA"/>
    <property type="match status" value="1"/>
</dbReference>
<keyword evidence="4" id="KW-1185">Reference proteome</keyword>
<sequence length="945" mass="109005">MITGFVVAQNPYHITIDQSSGLPANAVYDIFQDKNGFMWFGTGKGLSRYDGNFTKTYTSDIQTAKSGSNIQQDKYGRIWYENFDGYLYYVQNQKLKTFKQNKPLGYFRYGVTDQTLQIIEKNGVQLYNLKTLNPEKKIKLDLNHISFIFSGNDKFYIFDKMLYEIDRHGNVKSYAYPEKFLEEFSAPIVQKKGDDLVIISKFSKKYCYFKNGKFILKKFDIPDLDFVQNIAVIKDNIWLCTTKGIVKFNSITGQYKTYFSTKNISFIYLDQQENYWISTLNEGVFFVGNFDSQIITLPYKPTVLANSKSHLYIATENDAIYSLMKNEPPKKIYTGKLNHDVYQIFADEKTNDVYFTSSIFQVNTAEKTTPINIGAVKAITKIDDKYFAYAASNISGVFGKNKNIESVWDDMFARFPKYEKDNYFSHGIIPNANGKSVAYNAENNIIYYGTNNGLITLSTTNKREIFYKNESLYLNKLHYFQGKVYAFSSNEKLYIINKSNNITLFSLKKLKIEKPIEKVVFQDNLLFAFTKDEIYEINLAKNKVKKIITLAKNINISDVRKCKGHYYLASADGIITLEENSPNTAAKVNLFLENISANDKNYDLSKKLAFDYQQNNIKIDFTILTSIPNEKFNIEYKINDAPWNVLKTDSQSLLLSALSPDDYEIHFRIADQKNPVVKTIQFEIKKPFWLNPLTLLAVGIILLSCVIFIYRRRLKTIEVNNAKLLHQLNLEKNVNQSKLKAIKSQMNPHFFYNALNTLQSYILANEKKQAIEYLSKFSNLTRTILEMTEKDEISVFEEIKALTLYLDIEKARFEDELSYTIITNSSSENDFLKIPSMLLQPFVENALKHGLLHKKGKKILKISFEKSNELLKITIDDNGIGRQKSGELNAIKNKNHVSFATKATQNRIDLLNQFNQKNIEIETIDKVENGQFLGTTIILTIPIKN</sequence>
<evidence type="ECO:0000313" key="3">
    <source>
        <dbReference type="EMBL" id="NRS91280.1"/>
    </source>
</evidence>
<dbReference type="SUPFAM" id="SSF50998">
    <property type="entry name" value="Quinoprotein alcohol dehydrogenase-like"/>
    <property type="match status" value="1"/>
</dbReference>
<accession>A0A8J8G5U8</accession>
<evidence type="ECO:0000313" key="4">
    <source>
        <dbReference type="Proteomes" id="UP000610746"/>
    </source>
</evidence>
<reference evidence="3" key="1">
    <citation type="submission" date="2020-05" db="EMBL/GenBank/DDBJ databases">
        <title>Genomic Encyclopedia of Type Strains, Phase IV (KMG-V): Genome sequencing to study the core and pangenomes of soil and plant-associated prokaryotes.</title>
        <authorList>
            <person name="Whitman W."/>
        </authorList>
    </citation>
    <scope>NUCLEOTIDE SEQUENCE</scope>
    <source>
        <strain evidence="3">16F</strain>
    </source>
</reference>
<dbReference type="SUPFAM" id="SSF55874">
    <property type="entry name" value="ATPase domain of HSP90 chaperone/DNA topoisomerase II/histidine kinase"/>
    <property type="match status" value="1"/>
</dbReference>
<evidence type="ECO:0000256" key="1">
    <source>
        <dbReference type="SAM" id="Phobius"/>
    </source>
</evidence>
<dbReference type="GO" id="GO:0000155">
    <property type="term" value="F:phosphorelay sensor kinase activity"/>
    <property type="evidence" value="ECO:0007669"/>
    <property type="project" value="InterPro"/>
</dbReference>
<evidence type="ECO:0000259" key="2">
    <source>
        <dbReference type="Pfam" id="PF06580"/>
    </source>
</evidence>
<comment type="caution">
    <text evidence="3">The sequence shown here is derived from an EMBL/GenBank/DDBJ whole genome shotgun (WGS) entry which is preliminary data.</text>
</comment>